<feature type="region of interest" description="Disordered" evidence="5">
    <location>
        <begin position="1"/>
        <end position="51"/>
    </location>
</feature>
<gene>
    <name evidence="7" type="ORF">BDN70DRAFT_870956</name>
</gene>
<dbReference type="PANTHER" id="PTHR33572">
    <property type="entry name" value="SPORE DEVELOPMENT REGULATOR VOSA"/>
    <property type="match status" value="1"/>
</dbReference>
<keyword evidence="2" id="KW-0805">Transcription regulation</keyword>
<dbReference type="AlphaFoldDB" id="A0A9P6D7A6"/>
<feature type="compositionally biased region" description="Low complexity" evidence="5">
    <location>
        <begin position="31"/>
        <end position="47"/>
    </location>
</feature>
<keyword evidence="4" id="KW-0539">Nucleus</keyword>
<feature type="compositionally biased region" description="Basic and acidic residues" evidence="5">
    <location>
        <begin position="335"/>
        <end position="349"/>
    </location>
</feature>
<evidence type="ECO:0000256" key="5">
    <source>
        <dbReference type="SAM" id="MobiDB-lite"/>
    </source>
</evidence>
<evidence type="ECO:0000256" key="1">
    <source>
        <dbReference type="ARBA" id="ARBA00004123"/>
    </source>
</evidence>
<protein>
    <recommendedName>
        <fullName evidence="6">Velvet domain-containing protein</fullName>
    </recommendedName>
</protein>
<evidence type="ECO:0000256" key="3">
    <source>
        <dbReference type="ARBA" id="ARBA00023163"/>
    </source>
</evidence>
<keyword evidence="3" id="KW-0804">Transcription</keyword>
<dbReference type="Gene3D" id="2.60.40.3960">
    <property type="entry name" value="Velvet domain"/>
    <property type="match status" value="1"/>
</dbReference>
<proteinExistence type="predicted"/>
<evidence type="ECO:0000313" key="8">
    <source>
        <dbReference type="Proteomes" id="UP000807469"/>
    </source>
</evidence>
<organism evidence="7 8">
    <name type="scientific">Pholiota conissans</name>
    <dbReference type="NCBI Taxonomy" id="109636"/>
    <lineage>
        <taxon>Eukaryota</taxon>
        <taxon>Fungi</taxon>
        <taxon>Dikarya</taxon>
        <taxon>Basidiomycota</taxon>
        <taxon>Agaricomycotina</taxon>
        <taxon>Agaricomycetes</taxon>
        <taxon>Agaricomycetidae</taxon>
        <taxon>Agaricales</taxon>
        <taxon>Agaricineae</taxon>
        <taxon>Strophariaceae</taxon>
        <taxon>Pholiota</taxon>
    </lineage>
</organism>
<evidence type="ECO:0000256" key="4">
    <source>
        <dbReference type="ARBA" id="ARBA00023242"/>
    </source>
</evidence>
<comment type="caution">
    <text evidence="7">The sequence shown here is derived from an EMBL/GenBank/DDBJ whole genome shotgun (WGS) entry which is preliminary data.</text>
</comment>
<feature type="region of interest" description="Disordered" evidence="5">
    <location>
        <begin position="150"/>
        <end position="184"/>
    </location>
</feature>
<comment type="subcellular location">
    <subcellularLocation>
        <location evidence="1">Nucleus</location>
    </subcellularLocation>
</comment>
<dbReference type="Pfam" id="PF11754">
    <property type="entry name" value="Velvet"/>
    <property type="match status" value="1"/>
</dbReference>
<dbReference type="InterPro" id="IPR038491">
    <property type="entry name" value="Velvet_dom_sf"/>
</dbReference>
<feature type="compositionally biased region" description="Low complexity" evidence="5">
    <location>
        <begin position="157"/>
        <end position="184"/>
    </location>
</feature>
<dbReference type="Proteomes" id="UP000807469">
    <property type="component" value="Unassembled WGS sequence"/>
</dbReference>
<evidence type="ECO:0000259" key="6">
    <source>
        <dbReference type="PROSITE" id="PS51821"/>
    </source>
</evidence>
<feature type="domain" description="Velvet" evidence="6">
    <location>
        <begin position="74"/>
        <end position="331"/>
    </location>
</feature>
<sequence length="355" mass="39554">MYTQYHFQDRDPQAPAFRPQAAPSSGSTVYSSHISSAPSSPTNSIHSRTSGHSTGIGDFVIGCPNFFVTGPHTGKTIRMELHEIQKADLGRKYAKVDRRPLDPPPVILLKIFEVHDAGTDRERETELLYDDTQLLGLVCTVDLFPVPGSDMLPHQPRAPTRSSSAPSNRTTFQASPSPLSSSSEYGRYYYRQTSGGSGPTPNRTYTGYIYPPEGTTDIVHHLDGFPITESSKQTQALVGATFVQPSIIDYQGHKSIVFVFADLAVKIEGTFILRHRVFDIFARPYSQQLTITAEVYGGPFRVFSTKEFPGLAASTELTKLLARWGVRLNIRETERRRRKRMNSEERRSPTPDGDN</sequence>
<reference evidence="7" key="1">
    <citation type="submission" date="2020-11" db="EMBL/GenBank/DDBJ databases">
        <authorList>
            <consortium name="DOE Joint Genome Institute"/>
            <person name="Ahrendt S."/>
            <person name="Riley R."/>
            <person name="Andreopoulos W."/>
            <person name="Labutti K."/>
            <person name="Pangilinan J."/>
            <person name="Ruiz-Duenas F.J."/>
            <person name="Barrasa J.M."/>
            <person name="Sanchez-Garcia M."/>
            <person name="Camarero S."/>
            <person name="Miyauchi S."/>
            <person name="Serrano A."/>
            <person name="Linde D."/>
            <person name="Babiker R."/>
            <person name="Drula E."/>
            <person name="Ayuso-Fernandez I."/>
            <person name="Pacheco R."/>
            <person name="Padilla G."/>
            <person name="Ferreira P."/>
            <person name="Barriuso J."/>
            <person name="Kellner H."/>
            <person name="Castanera R."/>
            <person name="Alfaro M."/>
            <person name="Ramirez L."/>
            <person name="Pisabarro A.G."/>
            <person name="Kuo A."/>
            <person name="Tritt A."/>
            <person name="Lipzen A."/>
            <person name="He G."/>
            <person name="Yan M."/>
            <person name="Ng V."/>
            <person name="Cullen D."/>
            <person name="Martin F."/>
            <person name="Rosso M.-N."/>
            <person name="Henrissat B."/>
            <person name="Hibbett D."/>
            <person name="Martinez A.T."/>
            <person name="Grigoriev I.V."/>
        </authorList>
    </citation>
    <scope>NUCLEOTIDE SEQUENCE</scope>
    <source>
        <strain evidence="7">CIRM-BRFM 674</strain>
    </source>
</reference>
<keyword evidence="8" id="KW-1185">Reference proteome</keyword>
<dbReference type="InterPro" id="IPR037525">
    <property type="entry name" value="Velvet_dom"/>
</dbReference>
<name>A0A9P6D7A6_9AGAR</name>
<dbReference type="GO" id="GO:0005634">
    <property type="term" value="C:nucleus"/>
    <property type="evidence" value="ECO:0007669"/>
    <property type="project" value="UniProtKB-SubCell"/>
</dbReference>
<dbReference type="PANTHER" id="PTHR33572:SF3">
    <property type="entry name" value="VELVET COMPLEX SUBUNIT B"/>
    <property type="match status" value="1"/>
</dbReference>
<accession>A0A9P6D7A6</accession>
<dbReference type="InterPro" id="IPR021740">
    <property type="entry name" value="Velvet"/>
</dbReference>
<dbReference type="PROSITE" id="PS51821">
    <property type="entry name" value="VELVET"/>
    <property type="match status" value="1"/>
</dbReference>
<feature type="region of interest" description="Disordered" evidence="5">
    <location>
        <begin position="335"/>
        <end position="355"/>
    </location>
</feature>
<dbReference type="EMBL" id="MU155134">
    <property type="protein sequence ID" value="KAF9485650.1"/>
    <property type="molecule type" value="Genomic_DNA"/>
</dbReference>
<evidence type="ECO:0000256" key="2">
    <source>
        <dbReference type="ARBA" id="ARBA00023015"/>
    </source>
</evidence>
<evidence type="ECO:0000313" key="7">
    <source>
        <dbReference type="EMBL" id="KAF9485650.1"/>
    </source>
</evidence>
<feature type="compositionally biased region" description="Low complexity" evidence="5">
    <location>
        <begin position="13"/>
        <end position="23"/>
    </location>
</feature>
<dbReference type="OrthoDB" id="5599552at2759"/>